<keyword evidence="6 7" id="KW-0472">Membrane</keyword>
<proteinExistence type="inferred from homology"/>
<organism evidence="9 10">
    <name type="scientific">Bacteroides fragilis</name>
    <dbReference type="NCBI Taxonomy" id="817"/>
    <lineage>
        <taxon>Bacteria</taxon>
        <taxon>Pseudomonadati</taxon>
        <taxon>Bacteroidota</taxon>
        <taxon>Bacteroidia</taxon>
        <taxon>Bacteroidales</taxon>
        <taxon>Bacteroidaceae</taxon>
        <taxon>Bacteroides</taxon>
    </lineage>
</organism>
<comment type="subunit">
    <text evidence="6">The complex is composed of six subunits: RnfA, RnfB, RnfC, RnfD, RnfE and RnfG.</text>
</comment>
<evidence type="ECO:0000313" key="9">
    <source>
        <dbReference type="EMBL" id="OCR31090.1"/>
    </source>
</evidence>
<evidence type="ECO:0000256" key="2">
    <source>
        <dbReference type="ARBA" id="ARBA00022553"/>
    </source>
</evidence>
<dbReference type="PANTHER" id="PTHR36118">
    <property type="entry name" value="ION-TRANSLOCATING OXIDOREDUCTASE COMPLEX SUBUNIT G"/>
    <property type="match status" value="1"/>
</dbReference>
<reference evidence="9 10" key="1">
    <citation type="journal article" date="2016" name="PLoS ONE">
        <title>Genomic Diversity of Enterotoxigenic Strains of Bacteroides fragilis.</title>
        <authorList>
            <person name="Pierce J.V."/>
            <person name="Bernstein H.D."/>
        </authorList>
    </citation>
    <scope>NUCLEOTIDE SEQUENCE [LARGE SCALE GENOMIC DNA]</scope>
    <source>
        <strain evidence="9 10">20793-3</strain>
    </source>
</reference>
<evidence type="ECO:0000313" key="10">
    <source>
        <dbReference type="Proteomes" id="UP000093197"/>
    </source>
</evidence>
<dbReference type="InterPro" id="IPR007329">
    <property type="entry name" value="FMN-bd"/>
</dbReference>
<dbReference type="PIRSF" id="PIRSF006091">
    <property type="entry name" value="E_trnsport_RnfG"/>
    <property type="match status" value="1"/>
</dbReference>
<dbReference type="PANTHER" id="PTHR36118:SF1">
    <property type="entry name" value="ION-TRANSLOCATING OXIDOREDUCTASE COMPLEX SUBUNIT G"/>
    <property type="match status" value="1"/>
</dbReference>
<evidence type="ECO:0000256" key="3">
    <source>
        <dbReference type="ARBA" id="ARBA00022630"/>
    </source>
</evidence>
<dbReference type="InterPro" id="IPR010209">
    <property type="entry name" value="Ion_transpt_RnfG/RsxG"/>
</dbReference>
<dbReference type="EMBL" id="LIDT01000025">
    <property type="protein sequence ID" value="OCR31090.1"/>
    <property type="molecule type" value="Genomic_DNA"/>
</dbReference>
<keyword evidence="6" id="KW-1003">Cell membrane</keyword>
<dbReference type="SMART" id="SM00900">
    <property type="entry name" value="FMN_bind"/>
    <property type="match status" value="1"/>
</dbReference>
<keyword evidence="2 6" id="KW-0597">Phosphoprotein</keyword>
<dbReference type="GO" id="GO:0005886">
    <property type="term" value="C:plasma membrane"/>
    <property type="evidence" value="ECO:0007669"/>
    <property type="project" value="UniProtKB-SubCell"/>
</dbReference>
<dbReference type="NCBIfam" id="TIGR01947">
    <property type="entry name" value="rnfG"/>
    <property type="match status" value="1"/>
</dbReference>
<keyword evidence="3 6" id="KW-0285">Flavoprotein</keyword>
<keyword evidence="5 6" id="KW-0249">Electron transport</keyword>
<keyword evidence="4 6" id="KW-0288">FMN</keyword>
<dbReference type="GO" id="GO:0022900">
    <property type="term" value="P:electron transport chain"/>
    <property type="evidence" value="ECO:0007669"/>
    <property type="project" value="UniProtKB-UniRule"/>
</dbReference>
<keyword evidence="6 7" id="KW-0812">Transmembrane</keyword>
<dbReference type="GO" id="GO:0009055">
    <property type="term" value="F:electron transfer activity"/>
    <property type="evidence" value="ECO:0007669"/>
    <property type="project" value="InterPro"/>
</dbReference>
<keyword evidence="6 7" id="KW-1133">Transmembrane helix</keyword>
<name>A0A853PU94_BACFG</name>
<feature type="domain" description="FMN-binding" evidence="8">
    <location>
        <begin position="114"/>
        <end position="204"/>
    </location>
</feature>
<dbReference type="AlphaFoldDB" id="A0A853PU94"/>
<accession>A0A853PU94</accession>
<evidence type="ECO:0000256" key="4">
    <source>
        <dbReference type="ARBA" id="ARBA00022643"/>
    </source>
</evidence>
<dbReference type="HAMAP" id="MF_00479">
    <property type="entry name" value="RsxG_RnfG"/>
    <property type="match status" value="1"/>
</dbReference>
<sequence length="235" mass="24715">MQTKTLWGGSEEEMKKLESSLKNMLLVLTGVTAISVALLAYVNELTKGPIAEANAKTLNEALKEVLPEFTNNPVAECDTVFSEKDGKKIVDFIIYPAKNGDQWVGTAVEAKSMGFGGELKVLVGFDAEGKIYNYSLLSHAETPGLGSKAADWFKEGNKGSIKGMNPGEQPLTVSKDGGQVDAITASTITSRAFLNAVNAAYGAYKGDGGANGTTGASQKAVQKSETAIVDSVVIK</sequence>
<keyword evidence="1 6" id="KW-0813">Transport</keyword>
<evidence type="ECO:0000256" key="7">
    <source>
        <dbReference type="SAM" id="Phobius"/>
    </source>
</evidence>
<feature type="modified residue" description="FMN phosphoryl threonine" evidence="6">
    <location>
        <position position="187"/>
    </location>
</feature>
<evidence type="ECO:0000256" key="1">
    <source>
        <dbReference type="ARBA" id="ARBA00022448"/>
    </source>
</evidence>
<comment type="caution">
    <text evidence="9">The sequence shown here is derived from an EMBL/GenBank/DDBJ whole genome shotgun (WGS) entry which is preliminary data.</text>
</comment>
<evidence type="ECO:0000256" key="5">
    <source>
        <dbReference type="ARBA" id="ARBA00022982"/>
    </source>
</evidence>
<comment type="cofactor">
    <cofactor evidence="6">
        <name>FMN</name>
        <dbReference type="ChEBI" id="CHEBI:58210"/>
    </cofactor>
</comment>
<feature type="transmembrane region" description="Helical" evidence="7">
    <location>
        <begin position="21"/>
        <end position="42"/>
    </location>
</feature>
<dbReference type="GO" id="GO:0010181">
    <property type="term" value="F:FMN binding"/>
    <property type="evidence" value="ECO:0007669"/>
    <property type="project" value="InterPro"/>
</dbReference>
<dbReference type="Proteomes" id="UP000093197">
    <property type="component" value="Unassembled WGS sequence"/>
</dbReference>
<dbReference type="EC" id="7.-.-.-" evidence="6"/>
<comment type="subcellular location">
    <subcellularLocation>
        <location evidence="6">Cell membrane</location>
        <topology evidence="6">Single-pass membrane protein</topology>
    </subcellularLocation>
</comment>
<evidence type="ECO:0000256" key="6">
    <source>
        <dbReference type="HAMAP-Rule" id="MF_00479"/>
    </source>
</evidence>
<dbReference type="Pfam" id="PF04205">
    <property type="entry name" value="FMN_bind"/>
    <property type="match status" value="1"/>
</dbReference>
<keyword evidence="6" id="KW-1278">Translocase</keyword>
<comment type="function">
    <text evidence="6">Part of a membrane-bound complex that couples electron transfer with translocation of ions across the membrane.</text>
</comment>
<evidence type="ECO:0000259" key="8">
    <source>
        <dbReference type="SMART" id="SM00900"/>
    </source>
</evidence>
<protein>
    <recommendedName>
        <fullName evidence="6">Ion-translocating oxidoreductase complex subunit G</fullName>
        <ecNumber evidence="6">7.-.-.-</ecNumber>
    </recommendedName>
    <alternativeName>
        <fullName evidence="6">Rnf electron transport complex subunit G</fullName>
    </alternativeName>
</protein>
<comment type="similarity">
    <text evidence="6">Belongs to the RnfG family.</text>
</comment>
<gene>
    <name evidence="6" type="primary">rnfG</name>
    <name evidence="9" type="ORF">AC094_26010</name>
</gene>